<dbReference type="Pfam" id="PF01920">
    <property type="entry name" value="Prefoldin_2"/>
    <property type="match status" value="1"/>
</dbReference>
<dbReference type="Proteomes" id="UP000269793">
    <property type="component" value="Chromosome II"/>
</dbReference>
<dbReference type="GO" id="GO:0016272">
    <property type="term" value="C:prefoldin complex"/>
    <property type="evidence" value="ECO:0007669"/>
    <property type="project" value="UniProtKB-UniRule"/>
</dbReference>
<accession>A0A3G2S1C3</accession>
<proteinExistence type="inferred from homology"/>
<dbReference type="InterPro" id="IPR009053">
    <property type="entry name" value="Prefoldin"/>
</dbReference>
<name>A0A3G2S1C3_MALR7</name>
<protein>
    <recommendedName>
        <fullName evidence="4">Prefoldin subunit 4</fullName>
    </recommendedName>
</protein>
<dbReference type="GO" id="GO:0051082">
    <property type="term" value="F:unfolded protein binding"/>
    <property type="evidence" value="ECO:0007669"/>
    <property type="project" value="InterPro"/>
</dbReference>
<gene>
    <name evidence="6" type="primary">GIM3</name>
    <name evidence="6" type="ORF">DNF11_0903</name>
</gene>
<dbReference type="SUPFAM" id="SSF46579">
    <property type="entry name" value="Prefoldin"/>
    <property type="match status" value="1"/>
</dbReference>
<dbReference type="PANTHER" id="PTHR21100:SF9">
    <property type="entry name" value="PREFOLDIN SUBUNIT 4"/>
    <property type="match status" value="1"/>
</dbReference>
<dbReference type="PIRSF" id="PIRSF016477">
    <property type="entry name" value="Prefoldin_subunit_4"/>
    <property type="match status" value="1"/>
</dbReference>
<dbReference type="GO" id="GO:0006457">
    <property type="term" value="P:protein folding"/>
    <property type="evidence" value="ECO:0007669"/>
    <property type="project" value="UniProtKB-UniRule"/>
</dbReference>
<dbReference type="STRING" id="425264.A0A3G2S1C3"/>
<keyword evidence="2 4" id="KW-0143">Chaperone</keyword>
<evidence type="ECO:0000256" key="1">
    <source>
        <dbReference type="ARBA" id="ARBA00008045"/>
    </source>
</evidence>
<evidence type="ECO:0000256" key="5">
    <source>
        <dbReference type="SAM" id="Coils"/>
    </source>
</evidence>
<dbReference type="PANTHER" id="PTHR21100">
    <property type="entry name" value="PREFOLDIN SUBUNIT 4"/>
    <property type="match status" value="1"/>
</dbReference>
<feature type="coiled-coil region" evidence="5">
    <location>
        <begin position="35"/>
        <end position="116"/>
    </location>
</feature>
<dbReference type="EMBL" id="CP033149">
    <property type="protein sequence ID" value="AYO41853.1"/>
    <property type="molecule type" value="Genomic_DNA"/>
</dbReference>
<dbReference type="AlphaFoldDB" id="A0A3G2S1C3"/>
<dbReference type="Gene3D" id="1.10.287.370">
    <property type="match status" value="1"/>
</dbReference>
<keyword evidence="5" id="KW-0175">Coiled coil</keyword>
<evidence type="ECO:0000313" key="6">
    <source>
        <dbReference type="EMBL" id="AYO41853.1"/>
    </source>
</evidence>
<dbReference type="CDD" id="cd23165">
    <property type="entry name" value="Prefoldin_4"/>
    <property type="match status" value="1"/>
</dbReference>
<dbReference type="InterPro" id="IPR016661">
    <property type="entry name" value="PFDN4"/>
</dbReference>
<keyword evidence="7" id="KW-1185">Reference proteome</keyword>
<comment type="function">
    <text evidence="3 4">Binds specifically to cytosolic chaperonin (c-CPN) and transfers target proteins to it. Binds to nascent polypeptide chain and promotes folding in an environment in which there are many competing pathways for nonnative proteins.</text>
</comment>
<dbReference type="OrthoDB" id="10250441at2759"/>
<dbReference type="InterPro" id="IPR002777">
    <property type="entry name" value="PFD_beta-like"/>
</dbReference>
<evidence type="ECO:0000256" key="4">
    <source>
        <dbReference type="PIRNR" id="PIRNR016477"/>
    </source>
</evidence>
<dbReference type="GO" id="GO:0005737">
    <property type="term" value="C:cytoplasm"/>
    <property type="evidence" value="ECO:0007669"/>
    <property type="project" value="UniProtKB-ARBA"/>
</dbReference>
<evidence type="ECO:0000256" key="3">
    <source>
        <dbReference type="ARBA" id="ARBA00024667"/>
    </source>
</evidence>
<dbReference type="VEuPathDB" id="FungiDB:DNF11_0903"/>
<evidence type="ECO:0000313" key="7">
    <source>
        <dbReference type="Proteomes" id="UP000269793"/>
    </source>
</evidence>
<dbReference type="FunFam" id="1.10.287.370:FF:000005">
    <property type="entry name" value="Prefoldin subunit 4"/>
    <property type="match status" value="1"/>
</dbReference>
<evidence type="ECO:0000256" key="2">
    <source>
        <dbReference type="ARBA" id="ARBA00023186"/>
    </source>
</evidence>
<organism evidence="6 7">
    <name type="scientific">Malassezia restricta (strain ATCC 96810 / NBRC 103918 / CBS 7877)</name>
    <name type="common">Seborrheic dermatitis infection agent</name>
    <dbReference type="NCBI Taxonomy" id="425264"/>
    <lineage>
        <taxon>Eukaryota</taxon>
        <taxon>Fungi</taxon>
        <taxon>Dikarya</taxon>
        <taxon>Basidiomycota</taxon>
        <taxon>Ustilaginomycotina</taxon>
        <taxon>Malasseziomycetes</taxon>
        <taxon>Malasseziales</taxon>
        <taxon>Malasseziaceae</taxon>
        <taxon>Malassezia</taxon>
    </lineage>
</organism>
<sequence>MRMLGEKENNDVEVTWEDQQNINKFSRLHATFTDIEEEIQVRRREREDLDDLSMELELMDEDATVMYQVGEAYVDMPQSDALVQLEKDTKRTNDELERLQTRMDECEKGMSELKVLLYARFGANINLER</sequence>
<comment type="similarity">
    <text evidence="1 4">Belongs to the prefoldin subunit beta family.</text>
</comment>
<comment type="subunit">
    <text evidence="4">Heterohexamer of two PFD-alpha type and four PFD-beta type subunits.</text>
</comment>
<reference evidence="6 7" key="1">
    <citation type="submission" date="2018-10" db="EMBL/GenBank/DDBJ databases">
        <title>Complete genome sequence of Malassezia restricta CBS 7877.</title>
        <authorList>
            <person name="Morand S.C."/>
            <person name="Bertignac M."/>
            <person name="Iltis A."/>
            <person name="Kolder I."/>
            <person name="Pirovano W."/>
            <person name="Jourdain R."/>
            <person name="Clavaud C."/>
        </authorList>
    </citation>
    <scope>NUCLEOTIDE SEQUENCE [LARGE SCALE GENOMIC DNA]</scope>
    <source>
        <strain evidence="6 7">CBS 7877</strain>
    </source>
</reference>